<dbReference type="InterPro" id="IPR018247">
    <property type="entry name" value="EF_Hand_1_Ca_BS"/>
</dbReference>
<dbReference type="PROSITE" id="PS50222">
    <property type="entry name" value="EF_HAND_2"/>
    <property type="match status" value="1"/>
</dbReference>
<dbReference type="Proteomes" id="UP000694421">
    <property type="component" value="Unplaced"/>
</dbReference>
<evidence type="ECO:0000256" key="2">
    <source>
        <dbReference type="ARBA" id="ARBA00022723"/>
    </source>
</evidence>
<dbReference type="GO" id="GO:0005737">
    <property type="term" value="C:cytoplasm"/>
    <property type="evidence" value="ECO:0007669"/>
    <property type="project" value="TreeGrafter"/>
</dbReference>
<dbReference type="InterPro" id="IPR008080">
    <property type="entry name" value="Parvalbumin"/>
</dbReference>
<protein>
    <recommendedName>
        <fullName evidence="6">Parvalbumin</fullName>
    </recommendedName>
</protein>
<feature type="binding site" evidence="5">
    <location>
        <position position="102"/>
    </location>
    <ligand>
        <name>Ca(2+)</name>
        <dbReference type="ChEBI" id="CHEBI:29108"/>
        <label>2</label>
    </ligand>
</feature>
<evidence type="ECO:0000313" key="8">
    <source>
        <dbReference type="Ensembl" id="ENSSMRP00000025989.1"/>
    </source>
</evidence>
<comment type="function">
    <text evidence="6">In muscle, parvalbumin is thought to be involved in relaxation after contraction. It binds two calcium ions.</text>
</comment>
<keyword evidence="2 5" id="KW-0479">Metal-binding</keyword>
<dbReference type="AlphaFoldDB" id="A0A8D0E3Q0"/>
<evidence type="ECO:0000256" key="5">
    <source>
        <dbReference type="PIRSR" id="PIRSR608080-1"/>
    </source>
</evidence>
<proteinExistence type="inferred from homology"/>
<organism evidence="8 9">
    <name type="scientific">Salvator merianae</name>
    <name type="common">Argentine black and white tegu</name>
    <name type="synonym">Tupinambis merianae</name>
    <dbReference type="NCBI Taxonomy" id="96440"/>
    <lineage>
        <taxon>Eukaryota</taxon>
        <taxon>Metazoa</taxon>
        <taxon>Chordata</taxon>
        <taxon>Craniata</taxon>
        <taxon>Vertebrata</taxon>
        <taxon>Euteleostomi</taxon>
        <taxon>Lepidosauria</taxon>
        <taxon>Squamata</taxon>
        <taxon>Bifurcata</taxon>
        <taxon>Unidentata</taxon>
        <taxon>Episquamata</taxon>
        <taxon>Laterata</taxon>
        <taxon>Teiioidea</taxon>
        <taxon>Teiidae</taxon>
        <taxon>Salvator</taxon>
    </lineage>
</organism>
<feature type="binding site" evidence="5">
    <location>
        <position position="97"/>
    </location>
    <ligand>
        <name>Ca(2+)</name>
        <dbReference type="ChEBI" id="CHEBI:29108"/>
        <label>2</label>
    </ligand>
</feature>
<evidence type="ECO:0000256" key="6">
    <source>
        <dbReference type="RuleBase" id="RU368048"/>
    </source>
</evidence>
<evidence type="ECO:0000313" key="9">
    <source>
        <dbReference type="Proteomes" id="UP000694421"/>
    </source>
</evidence>
<evidence type="ECO:0000259" key="7">
    <source>
        <dbReference type="PROSITE" id="PS50222"/>
    </source>
</evidence>
<dbReference type="SMART" id="SM00054">
    <property type="entry name" value="EFh"/>
    <property type="match status" value="2"/>
</dbReference>
<feature type="binding site" evidence="5">
    <location>
        <position position="52"/>
    </location>
    <ligand>
        <name>Ca(2+)</name>
        <dbReference type="ChEBI" id="CHEBI:29108"/>
        <label>1</label>
    </ligand>
</feature>
<sequence length="109" mass="12198">MSITDLFSPADIAAALRECQAPDSFNFKQFFQTTGMTKKSSVQLREIFQILDNNRSGFIEAEELAYFLRNFEAGARLLTTTETKTFMAAGDHDGDGKMGAEEFLEMVHS</sequence>
<dbReference type="Pfam" id="PF13499">
    <property type="entry name" value="EF-hand_7"/>
    <property type="match status" value="1"/>
</dbReference>
<dbReference type="SUPFAM" id="SSF47473">
    <property type="entry name" value="EF-hand"/>
    <property type="match status" value="1"/>
</dbReference>
<dbReference type="Gene3D" id="1.10.238.10">
    <property type="entry name" value="EF-hand"/>
    <property type="match status" value="1"/>
</dbReference>
<name>A0A8D0E3Q0_SALMN</name>
<dbReference type="PANTHER" id="PTHR11653">
    <property type="entry name" value="PARVALBUMIN ALPHA"/>
    <property type="match status" value="1"/>
</dbReference>
<reference evidence="8" key="1">
    <citation type="submission" date="2025-08" db="UniProtKB">
        <authorList>
            <consortium name="Ensembl"/>
        </authorList>
    </citation>
    <scope>IDENTIFICATION</scope>
</reference>
<evidence type="ECO:0000256" key="3">
    <source>
        <dbReference type="ARBA" id="ARBA00022737"/>
    </source>
</evidence>
<keyword evidence="4 5" id="KW-0106">Calcium</keyword>
<feature type="binding site" evidence="5">
    <location>
        <position position="95"/>
    </location>
    <ligand>
        <name>Ca(2+)</name>
        <dbReference type="ChEBI" id="CHEBI:29108"/>
        <label>2</label>
    </ligand>
</feature>
<feature type="domain" description="EF-hand" evidence="7">
    <location>
        <begin position="39"/>
        <end position="74"/>
    </location>
</feature>
<keyword evidence="9" id="KW-1185">Reference proteome</keyword>
<feature type="binding site" evidence="5">
    <location>
        <position position="91"/>
    </location>
    <ligand>
        <name>Ca(2+)</name>
        <dbReference type="ChEBI" id="CHEBI:29108"/>
        <label>2</label>
    </ligand>
</feature>
<keyword evidence="3" id="KW-0677">Repeat</keyword>
<dbReference type="GeneTree" id="ENSGT00940000163861"/>
<dbReference type="GO" id="GO:0005509">
    <property type="term" value="F:calcium ion binding"/>
    <property type="evidence" value="ECO:0007669"/>
    <property type="project" value="UniProtKB-UniRule"/>
</dbReference>
<dbReference type="InterPro" id="IPR002048">
    <property type="entry name" value="EF_hand_dom"/>
</dbReference>
<dbReference type="InterPro" id="IPR011992">
    <property type="entry name" value="EF-hand-dom_pair"/>
</dbReference>
<dbReference type="FunFam" id="1.10.238.10:FF:000060">
    <property type="entry name" value="Parvalbumin, thymic"/>
    <property type="match status" value="1"/>
</dbReference>
<reference evidence="8" key="2">
    <citation type="submission" date="2025-09" db="UniProtKB">
        <authorList>
            <consortium name="Ensembl"/>
        </authorList>
    </citation>
    <scope>IDENTIFICATION</scope>
</reference>
<dbReference type="OMA" id="CTCISIL"/>
<comment type="similarity">
    <text evidence="1 6">Belongs to the parvalbumin family.</text>
</comment>
<dbReference type="CDD" id="cd16255">
    <property type="entry name" value="EFh_parvalbumin_beta"/>
    <property type="match status" value="1"/>
</dbReference>
<feature type="binding site" evidence="5">
    <location>
        <position position="56"/>
    </location>
    <ligand>
        <name>Ca(2+)</name>
        <dbReference type="ChEBI" id="CHEBI:29108"/>
        <label>1</label>
    </ligand>
</feature>
<dbReference type="PRINTS" id="PR01697">
    <property type="entry name" value="PARVALBUMIN"/>
</dbReference>
<evidence type="ECO:0000256" key="1">
    <source>
        <dbReference type="ARBA" id="ARBA00009753"/>
    </source>
</evidence>
<dbReference type="Ensembl" id="ENSSMRT00000030394.1">
    <property type="protein sequence ID" value="ENSSMRP00000025989.1"/>
    <property type="gene ID" value="ENSSMRG00000020074.1"/>
</dbReference>
<feature type="binding site" evidence="5">
    <location>
        <position position="58"/>
    </location>
    <ligand>
        <name>Ca(2+)</name>
        <dbReference type="ChEBI" id="CHEBI:29108"/>
        <label>1</label>
    </ligand>
</feature>
<dbReference type="PROSITE" id="PS00018">
    <property type="entry name" value="EF_HAND_1"/>
    <property type="match status" value="2"/>
</dbReference>
<dbReference type="PANTHER" id="PTHR11653:SF4">
    <property type="entry name" value="ONCOMODULIN-2-RELATED"/>
    <property type="match status" value="1"/>
</dbReference>
<evidence type="ECO:0000256" key="4">
    <source>
        <dbReference type="ARBA" id="ARBA00022837"/>
    </source>
</evidence>
<accession>A0A8D0E3Q0</accession>
<feature type="binding site" evidence="5">
    <location>
        <position position="93"/>
    </location>
    <ligand>
        <name>Ca(2+)</name>
        <dbReference type="ChEBI" id="CHEBI:29108"/>
        <label>2</label>
    </ligand>
</feature>
<feature type="binding site" evidence="5">
    <location>
        <position position="63"/>
    </location>
    <ligand>
        <name>Ca(2+)</name>
        <dbReference type="ChEBI" id="CHEBI:29108"/>
        <label>1</label>
    </ligand>
</feature>